<proteinExistence type="predicted"/>
<dbReference type="EMBL" id="CAICTM010000340">
    <property type="protein sequence ID" value="CAB9508290.1"/>
    <property type="molecule type" value="Genomic_DNA"/>
</dbReference>
<feature type="domain" description="DUF6824" evidence="2">
    <location>
        <begin position="57"/>
        <end position="141"/>
    </location>
</feature>
<sequence>MDPNQKLPKEDNNMPYHRLSTSTGNSKATASASVEKRSLKRGMQLLPEDFVPAGYSVICGRGRGNYNATGNRRLRVIVGSFLQQYIDAENSPHDRTRIVDRVVRIIQEACPVGGFVRFDKGRYYELSDRASREKCGAMFRDCIQAKNRERQAQQIMMNQQQKQQTPSQVAPQQSAAREQAMNFELFNRAMAAAPAPLMAQGIPDFAEATLLPLEREESSGSTSCSSGFFYDVDTNRSVQLDDDLDDPQVNKFLGNDSLMGCTLLFSAIV</sequence>
<dbReference type="Pfam" id="PF20710">
    <property type="entry name" value="DUF6824"/>
    <property type="match status" value="1"/>
</dbReference>
<protein>
    <submittedName>
        <fullName evidence="3">Nitrilase family, member 2</fullName>
    </submittedName>
</protein>
<evidence type="ECO:0000259" key="2">
    <source>
        <dbReference type="Pfam" id="PF20710"/>
    </source>
</evidence>
<feature type="compositionally biased region" description="Polar residues" evidence="1">
    <location>
        <begin position="19"/>
        <end position="32"/>
    </location>
</feature>
<reference evidence="3" key="1">
    <citation type="submission" date="2020-06" db="EMBL/GenBank/DDBJ databases">
        <authorList>
            <consortium name="Plant Systems Biology data submission"/>
        </authorList>
    </citation>
    <scope>NUCLEOTIDE SEQUENCE</scope>
    <source>
        <strain evidence="3">D6</strain>
    </source>
</reference>
<dbReference type="InterPro" id="IPR049227">
    <property type="entry name" value="DUF6824"/>
</dbReference>
<comment type="caution">
    <text evidence="3">The sequence shown here is derived from an EMBL/GenBank/DDBJ whole genome shotgun (WGS) entry which is preliminary data.</text>
</comment>
<organism evidence="3 4">
    <name type="scientific">Seminavis robusta</name>
    <dbReference type="NCBI Taxonomy" id="568900"/>
    <lineage>
        <taxon>Eukaryota</taxon>
        <taxon>Sar</taxon>
        <taxon>Stramenopiles</taxon>
        <taxon>Ochrophyta</taxon>
        <taxon>Bacillariophyta</taxon>
        <taxon>Bacillariophyceae</taxon>
        <taxon>Bacillariophycidae</taxon>
        <taxon>Naviculales</taxon>
        <taxon>Naviculaceae</taxon>
        <taxon>Seminavis</taxon>
    </lineage>
</organism>
<dbReference type="AlphaFoldDB" id="A0A9N8DTY9"/>
<feature type="region of interest" description="Disordered" evidence="1">
    <location>
        <begin position="1"/>
        <end position="34"/>
    </location>
</feature>
<evidence type="ECO:0000313" key="3">
    <source>
        <dbReference type="EMBL" id="CAB9508290.1"/>
    </source>
</evidence>
<feature type="region of interest" description="Disordered" evidence="1">
    <location>
        <begin position="155"/>
        <end position="174"/>
    </location>
</feature>
<dbReference type="Proteomes" id="UP001153069">
    <property type="component" value="Unassembled WGS sequence"/>
</dbReference>
<evidence type="ECO:0000313" key="4">
    <source>
        <dbReference type="Proteomes" id="UP001153069"/>
    </source>
</evidence>
<evidence type="ECO:0000256" key="1">
    <source>
        <dbReference type="SAM" id="MobiDB-lite"/>
    </source>
</evidence>
<gene>
    <name evidence="3" type="ORF">SEMRO_341_G121500.1</name>
</gene>
<name>A0A9N8DTY9_9STRA</name>
<accession>A0A9N8DTY9</accession>
<keyword evidence="4" id="KW-1185">Reference proteome</keyword>